<dbReference type="Gene3D" id="3.30.1370.10">
    <property type="entry name" value="K Homology domain, type 1"/>
    <property type="match status" value="1"/>
</dbReference>
<dbReference type="EMBL" id="CAUJNA010001446">
    <property type="protein sequence ID" value="CAJ1386990.1"/>
    <property type="molecule type" value="Genomic_DNA"/>
</dbReference>
<feature type="compositionally biased region" description="Polar residues" evidence="1">
    <location>
        <begin position="54"/>
        <end position="66"/>
    </location>
</feature>
<dbReference type="Proteomes" id="UP001178507">
    <property type="component" value="Unassembled WGS sequence"/>
</dbReference>
<gene>
    <name evidence="3" type="ORF">EVOR1521_LOCUS13151</name>
</gene>
<organism evidence="3 4">
    <name type="scientific">Effrenium voratum</name>
    <dbReference type="NCBI Taxonomy" id="2562239"/>
    <lineage>
        <taxon>Eukaryota</taxon>
        <taxon>Sar</taxon>
        <taxon>Alveolata</taxon>
        <taxon>Dinophyceae</taxon>
        <taxon>Suessiales</taxon>
        <taxon>Symbiodiniaceae</taxon>
        <taxon>Effrenium</taxon>
    </lineage>
</organism>
<dbReference type="InterPro" id="IPR036612">
    <property type="entry name" value="KH_dom_type_1_sf"/>
</dbReference>
<evidence type="ECO:0000259" key="2">
    <source>
        <dbReference type="Pfam" id="PF22675"/>
    </source>
</evidence>
<feature type="domain" description="KHDC4/BBP-like KH-domain type I" evidence="2">
    <location>
        <begin position="166"/>
        <end position="234"/>
    </location>
</feature>
<dbReference type="GO" id="GO:0003723">
    <property type="term" value="F:RNA binding"/>
    <property type="evidence" value="ECO:0007669"/>
    <property type="project" value="InterPro"/>
</dbReference>
<dbReference type="AlphaFoldDB" id="A0AA36IIK2"/>
<protein>
    <recommendedName>
        <fullName evidence="2">KHDC4/BBP-like KH-domain type I domain-containing protein</fullName>
    </recommendedName>
</protein>
<sequence>MNPIKLMPEIVSPGVGVPSEWTVASDWHQVAKVPMDSLCTSLISAFANRDAKGNTCNKSSNNSSPASTCDSDDGFTGGSTSDGPNDSFRLNIFGFNGAVRPPPGLEHLGPCHVPNAPGSGQSLPVKSAKPCPPGEVTLARCKKWKASKAPRYGFAATFEEFDAVTHKDFDLVQRIFGRKGINMKRISQSADSKACLMGESSGHKKQEGQLRLVVTCPSQEKEDLALRLTTELFDDLSMHFARFCRKNGLRRAGLYKIISLEEAALTFGRIR</sequence>
<evidence type="ECO:0000313" key="3">
    <source>
        <dbReference type="EMBL" id="CAJ1386990.1"/>
    </source>
</evidence>
<feature type="region of interest" description="Disordered" evidence="1">
    <location>
        <begin position="52"/>
        <end position="83"/>
    </location>
</feature>
<keyword evidence="4" id="KW-1185">Reference proteome</keyword>
<name>A0AA36IIK2_9DINO</name>
<dbReference type="InterPro" id="IPR055256">
    <property type="entry name" value="KH_1_KHDC4/BBP-like"/>
</dbReference>
<proteinExistence type="predicted"/>
<evidence type="ECO:0000313" key="4">
    <source>
        <dbReference type="Proteomes" id="UP001178507"/>
    </source>
</evidence>
<comment type="caution">
    <text evidence="3">The sequence shown here is derived from an EMBL/GenBank/DDBJ whole genome shotgun (WGS) entry which is preliminary data.</text>
</comment>
<evidence type="ECO:0000256" key="1">
    <source>
        <dbReference type="SAM" id="MobiDB-lite"/>
    </source>
</evidence>
<reference evidence="3" key="1">
    <citation type="submission" date="2023-08" db="EMBL/GenBank/DDBJ databases">
        <authorList>
            <person name="Chen Y."/>
            <person name="Shah S."/>
            <person name="Dougan E. K."/>
            <person name="Thang M."/>
            <person name="Chan C."/>
        </authorList>
    </citation>
    <scope>NUCLEOTIDE SEQUENCE</scope>
</reference>
<dbReference type="Pfam" id="PF22675">
    <property type="entry name" value="KH-I_KHDC4-BBP"/>
    <property type="match status" value="1"/>
</dbReference>
<accession>A0AA36IIK2</accession>
<dbReference type="SUPFAM" id="SSF54791">
    <property type="entry name" value="Eukaryotic type KH-domain (KH-domain type I)"/>
    <property type="match status" value="1"/>
</dbReference>